<proteinExistence type="predicted"/>
<reference evidence="1" key="1">
    <citation type="submission" date="2020-04" db="EMBL/GenBank/DDBJ databases">
        <authorList>
            <person name="Chiriac C."/>
            <person name="Salcher M."/>
            <person name="Ghai R."/>
            <person name="Kavagutti S V."/>
        </authorList>
    </citation>
    <scope>NUCLEOTIDE SEQUENCE</scope>
</reference>
<evidence type="ECO:0000313" key="1">
    <source>
        <dbReference type="EMBL" id="CAB4133178.1"/>
    </source>
</evidence>
<protein>
    <submittedName>
        <fullName evidence="1">Uncharacterized protein</fullName>
    </submittedName>
</protein>
<organism evidence="1">
    <name type="scientific">uncultured Caudovirales phage</name>
    <dbReference type="NCBI Taxonomy" id="2100421"/>
    <lineage>
        <taxon>Viruses</taxon>
        <taxon>Duplodnaviria</taxon>
        <taxon>Heunggongvirae</taxon>
        <taxon>Uroviricota</taxon>
        <taxon>Caudoviricetes</taxon>
        <taxon>Peduoviridae</taxon>
        <taxon>Maltschvirus</taxon>
        <taxon>Maltschvirus maltsch</taxon>
    </lineage>
</organism>
<gene>
    <name evidence="1" type="ORF">UFOVP140_51</name>
</gene>
<accession>A0A6J5LES3</accession>
<dbReference type="EMBL" id="LR796271">
    <property type="protein sequence ID" value="CAB4133178.1"/>
    <property type="molecule type" value="Genomic_DNA"/>
</dbReference>
<sequence>MAQYRVVQKSFINNTIVEEGAIIEFDGEPGANLELVKGKKGAVSSAVPEEAGFPGSTPEQPLV</sequence>
<name>A0A6J5LES3_9CAUD</name>